<feature type="region of interest" description="Disordered" evidence="1">
    <location>
        <begin position="119"/>
        <end position="173"/>
    </location>
</feature>
<comment type="caution">
    <text evidence="2">The sequence shown here is derived from an EMBL/GenBank/DDBJ whole genome shotgun (WGS) entry which is preliminary data.</text>
</comment>
<evidence type="ECO:0000313" key="3">
    <source>
        <dbReference type="Proteomes" id="UP000266841"/>
    </source>
</evidence>
<protein>
    <submittedName>
        <fullName evidence="2">Uncharacterized protein</fullName>
    </submittedName>
</protein>
<gene>
    <name evidence="2" type="ORF">THAOC_02421</name>
</gene>
<reference evidence="2 3" key="1">
    <citation type="journal article" date="2012" name="Genome Biol.">
        <title>Genome and low-iron response of an oceanic diatom adapted to chronic iron limitation.</title>
        <authorList>
            <person name="Lommer M."/>
            <person name="Specht M."/>
            <person name="Roy A.S."/>
            <person name="Kraemer L."/>
            <person name="Andreson R."/>
            <person name="Gutowska M.A."/>
            <person name="Wolf J."/>
            <person name="Bergner S.V."/>
            <person name="Schilhabel M.B."/>
            <person name="Klostermeier U.C."/>
            <person name="Beiko R.G."/>
            <person name="Rosenstiel P."/>
            <person name="Hippler M."/>
            <person name="Laroche J."/>
        </authorList>
    </citation>
    <scope>NUCLEOTIDE SEQUENCE [LARGE SCALE GENOMIC DNA]</scope>
    <source>
        <strain evidence="2 3">CCMP1005</strain>
    </source>
</reference>
<name>K0TM32_THAOC</name>
<proteinExistence type="predicted"/>
<feature type="region of interest" description="Disordered" evidence="1">
    <location>
        <begin position="81"/>
        <end position="101"/>
    </location>
</feature>
<evidence type="ECO:0000313" key="2">
    <source>
        <dbReference type="EMBL" id="EJK75841.1"/>
    </source>
</evidence>
<dbReference type="Proteomes" id="UP000266841">
    <property type="component" value="Unassembled WGS sequence"/>
</dbReference>
<evidence type="ECO:0000256" key="1">
    <source>
        <dbReference type="SAM" id="MobiDB-lite"/>
    </source>
</evidence>
<accession>K0TM32</accession>
<keyword evidence="3" id="KW-1185">Reference proteome</keyword>
<dbReference type="EMBL" id="AGNL01002693">
    <property type="protein sequence ID" value="EJK75841.1"/>
    <property type="molecule type" value="Genomic_DNA"/>
</dbReference>
<sequence length="173" mass="19617">MNFFPARPAQSRDRPAEVELYRTIASRATDRTTKSLNSVAAISTEDIIANRAAPLDHPLRQEGDSPDLAIVSFRRCRRPAKVTRNSGKTARDWVASTSERTNRRPPMHRWLFEVDGGHGPTQWAANGPVGICRGHSAEQDRPRRRPEHHSGICRGHSAEQDRPRRRPEHHSRV</sequence>
<dbReference type="AlphaFoldDB" id="K0TM32"/>
<feature type="compositionally biased region" description="Basic residues" evidence="1">
    <location>
        <begin position="163"/>
        <end position="173"/>
    </location>
</feature>
<organism evidence="2 3">
    <name type="scientific">Thalassiosira oceanica</name>
    <name type="common">Marine diatom</name>
    <dbReference type="NCBI Taxonomy" id="159749"/>
    <lineage>
        <taxon>Eukaryota</taxon>
        <taxon>Sar</taxon>
        <taxon>Stramenopiles</taxon>
        <taxon>Ochrophyta</taxon>
        <taxon>Bacillariophyta</taxon>
        <taxon>Coscinodiscophyceae</taxon>
        <taxon>Thalassiosirophycidae</taxon>
        <taxon>Thalassiosirales</taxon>
        <taxon>Thalassiosiraceae</taxon>
        <taxon>Thalassiosira</taxon>
    </lineage>
</organism>